<organism evidence="7 9">
    <name type="scientific">Schizosaccharomyces japonicus (strain yFS275 / FY16936)</name>
    <name type="common">Fission yeast</name>
    <dbReference type="NCBI Taxonomy" id="402676"/>
    <lineage>
        <taxon>Eukaryota</taxon>
        <taxon>Fungi</taxon>
        <taxon>Dikarya</taxon>
        <taxon>Ascomycota</taxon>
        <taxon>Taphrinomycotina</taxon>
        <taxon>Schizosaccharomycetes</taxon>
        <taxon>Schizosaccharomycetales</taxon>
        <taxon>Schizosaccharomycetaceae</taxon>
        <taxon>Schizosaccharomyces</taxon>
    </lineage>
</organism>
<keyword evidence="9" id="KW-1185">Reference proteome</keyword>
<evidence type="ECO:0000313" key="7">
    <source>
        <dbReference type="EMBL" id="EEB06339.1"/>
    </source>
</evidence>
<feature type="coiled-coil region" evidence="5">
    <location>
        <begin position="271"/>
        <end position="345"/>
    </location>
</feature>
<name>B6JXS1_SCHJY</name>
<evidence type="ECO:0000313" key="8">
    <source>
        <dbReference type="JaponicusDB" id="SJAG_01382"/>
    </source>
</evidence>
<dbReference type="GO" id="GO:0005769">
    <property type="term" value="C:early endosome"/>
    <property type="evidence" value="ECO:0000318"/>
    <property type="project" value="GO_Central"/>
</dbReference>
<protein>
    <recommendedName>
        <fullName evidence="3">Sorting nexin-4</fullName>
    </recommendedName>
    <alternativeName>
        <fullName evidence="4">Autophagy-related protein 24</fullName>
    </alternativeName>
</protein>
<dbReference type="STRING" id="402676.B6JXS1"/>
<gene>
    <name evidence="8" type="primary">atg24</name>
    <name evidence="7" type="ORF">SJAG_01382</name>
</gene>
<dbReference type="InterPro" id="IPR001683">
    <property type="entry name" value="PX_dom"/>
</dbReference>
<evidence type="ECO:0000256" key="1">
    <source>
        <dbReference type="ARBA" id="ARBA00010883"/>
    </source>
</evidence>
<keyword evidence="5" id="KW-0175">Coiled coil</keyword>
<dbReference type="PROSITE" id="PS50195">
    <property type="entry name" value="PX"/>
    <property type="match status" value="1"/>
</dbReference>
<dbReference type="GO" id="GO:0015031">
    <property type="term" value="P:protein transport"/>
    <property type="evidence" value="ECO:0000318"/>
    <property type="project" value="GO_Central"/>
</dbReference>
<proteinExistence type="inferred from homology"/>
<dbReference type="JaponicusDB" id="SJAG_01382">
    <property type="gene designation" value="atg24"/>
</dbReference>
<feature type="coiled-coil region" evidence="5">
    <location>
        <begin position="160"/>
        <end position="211"/>
    </location>
</feature>
<dbReference type="GeneID" id="7048131"/>
<dbReference type="VEuPathDB" id="FungiDB:SJAG_01382"/>
<evidence type="ECO:0000256" key="5">
    <source>
        <dbReference type="SAM" id="Coils"/>
    </source>
</evidence>
<dbReference type="Gene3D" id="1.20.1270.60">
    <property type="entry name" value="Arfaptin homology (AH) domain/BAR domain"/>
    <property type="match status" value="1"/>
</dbReference>
<dbReference type="InterPro" id="IPR027267">
    <property type="entry name" value="AH/BAR_dom_sf"/>
</dbReference>
<dbReference type="OrthoDB" id="205639at2759"/>
<evidence type="ECO:0000256" key="3">
    <source>
        <dbReference type="ARBA" id="ARBA00040748"/>
    </source>
</evidence>
<dbReference type="InterPro" id="IPR036871">
    <property type="entry name" value="PX_dom_sf"/>
</dbReference>
<dbReference type="CDD" id="cd06863">
    <property type="entry name" value="PX_Atg24p"/>
    <property type="match status" value="1"/>
</dbReference>
<dbReference type="Proteomes" id="UP000001744">
    <property type="component" value="Unassembled WGS sequence"/>
</dbReference>
<feature type="domain" description="PX" evidence="6">
    <location>
        <begin position="11"/>
        <end position="133"/>
    </location>
</feature>
<dbReference type="EMBL" id="KE651168">
    <property type="protein sequence ID" value="EEB06339.1"/>
    <property type="molecule type" value="Genomic_DNA"/>
</dbReference>
<dbReference type="PANTHER" id="PTHR45949">
    <property type="entry name" value="SORTING NEXIN-4"/>
    <property type="match status" value="1"/>
</dbReference>
<evidence type="ECO:0000259" key="6">
    <source>
        <dbReference type="PROSITE" id="PS50195"/>
    </source>
</evidence>
<dbReference type="GO" id="GO:0034727">
    <property type="term" value="P:piecemeal microautophagy of the nucleus"/>
    <property type="evidence" value="ECO:0000318"/>
    <property type="project" value="GO_Central"/>
</dbReference>
<dbReference type="PANTHER" id="PTHR45949:SF4">
    <property type="entry name" value="SORTING NEXIN-4"/>
    <property type="match status" value="1"/>
</dbReference>
<dbReference type="GO" id="GO:0032456">
    <property type="term" value="P:endocytic recycling"/>
    <property type="evidence" value="ECO:0000318"/>
    <property type="project" value="GO_Central"/>
</dbReference>
<sequence length="397" mass="46183">MAENYESNLPTLVCSLSEPRKELQGTRDCYVSYLIVTRSTLPSFPKSEIKIRRRFSDFTKLHEIISRMYQDCIVPPLPGKQRLEYIKGGRFSDEFISRRASLLNRYLQRCSSHPVLHSSPHFIAFLSNSNWNNYVKLTIQPKLNATSKLEDLSDAFLNAFTKLREQKEEYAQQKEHIQQITSGIVNMESILQRLSKLERVLEQNYHELSDQFGKLMAMNGISDVSLDEMQLALRGTRTEFAGLADNSHSLLDALKDIEAYTLAYRDLLKRRDQKQLDVEALEDFLVKLNKEKEKLLNDKPSGLNFMKTVNDLRGINHEESLRKQMEQVDTEINTVEQAIQEATEVSMLFDKRVNEEAQFFNAVRQAEMVDVMRKYAKLHVQFFSAIKDIWEINKQEP</sequence>
<dbReference type="AlphaFoldDB" id="B6JXS1"/>
<comment type="similarity">
    <text evidence="1">Belongs to the sorting nexin family.</text>
</comment>
<dbReference type="SUPFAM" id="SSF64268">
    <property type="entry name" value="PX domain"/>
    <property type="match status" value="1"/>
</dbReference>
<dbReference type="GO" id="GO:0000423">
    <property type="term" value="P:mitophagy"/>
    <property type="evidence" value="ECO:0000318"/>
    <property type="project" value="GO_Central"/>
</dbReference>
<accession>B6JXS1</accession>
<dbReference type="Pfam" id="PF00787">
    <property type="entry name" value="PX"/>
    <property type="match status" value="1"/>
</dbReference>
<keyword evidence="2" id="KW-0813">Transport</keyword>
<dbReference type="Gene3D" id="3.30.1520.10">
    <property type="entry name" value="Phox-like domain"/>
    <property type="match status" value="1"/>
</dbReference>
<dbReference type="eggNOG" id="KOG2273">
    <property type="taxonomic scope" value="Eukaryota"/>
</dbReference>
<reference evidence="7 9" key="1">
    <citation type="journal article" date="2011" name="Science">
        <title>Comparative functional genomics of the fission yeasts.</title>
        <authorList>
            <person name="Rhind N."/>
            <person name="Chen Z."/>
            <person name="Yassour M."/>
            <person name="Thompson D.A."/>
            <person name="Haas B.J."/>
            <person name="Habib N."/>
            <person name="Wapinski I."/>
            <person name="Roy S."/>
            <person name="Lin M.F."/>
            <person name="Heiman D.I."/>
            <person name="Young S.K."/>
            <person name="Furuya K."/>
            <person name="Guo Y."/>
            <person name="Pidoux A."/>
            <person name="Chen H.M."/>
            <person name="Robbertse B."/>
            <person name="Goldberg J.M."/>
            <person name="Aoki K."/>
            <person name="Bayne E.H."/>
            <person name="Berlin A.M."/>
            <person name="Desjardins C.A."/>
            <person name="Dobbs E."/>
            <person name="Dukaj L."/>
            <person name="Fan L."/>
            <person name="FitzGerald M.G."/>
            <person name="French C."/>
            <person name="Gujja S."/>
            <person name="Hansen K."/>
            <person name="Keifenheim D."/>
            <person name="Levin J.Z."/>
            <person name="Mosher R.A."/>
            <person name="Mueller C.A."/>
            <person name="Pfiffner J."/>
            <person name="Priest M."/>
            <person name="Russ C."/>
            <person name="Smialowska A."/>
            <person name="Swoboda P."/>
            <person name="Sykes S.M."/>
            <person name="Vaughn M."/>
            <person name="Vengrova S."/>
            <person name="Yoder R."/>
            <person name="Zeng Q."/>
            <person name="Allshire R."/>
            <person name="Baulcombe D."/>
            <person name="Birren B.W."/>
            <person name="Brown W."/>
            <person name="Ekwall K."/>
            <person name="Kellis M."/>
            <person name="Leatherwood J."/>
            <person name="Levin H."/>
            <person name="Margalit H."/>
            <person name="Martienssen R."/>
            <person name="Nieduszynski C.A."/>
            <person name="Spatafora J.W."/>
            <person name="Friedman N."/>
            <person name="Dalgaard J.Z."/>
            <person name="Baumann P."/>
            <person name="Niki H."/>
            <person name="Regev A."/>
            <person name="Nusbaum C."/>
        </authorList>
    </citation>
    <scope>NUCLEOTIDE SEQUENCE [LARGE SCALE GENOMIC DNA]</scope>
    <source>
        <strain evidence="9">yFS275 / FY16936</strain>
    </source>
</reference>
<evidence type="ECO:0000256" key="4">
    <source>
        <dbReference type="ARBA" id="ARBA00041273"/>
    </source>
</evidence>
<dbReference type="RefSeq" id="XP_002172632.1">
    <property type="nucleotide sequence ID" value="XM_002172596.2"/>
</dbReference>
<dbReference type="SMART" id="SM00312">
    <property type="entry name" value="PX"/>
    <property type="match status" value="1"/>
</dbReference>
<dbReference type="GO" id="GO:0000407">
    <property type="term" value="C:phagophore assembly site"/>
    <property type="evidence" value="ECO:0000318"/>
    <property type="project" value="GO_Central"/>
</dbReference>
<evidence type="ECO:0000256" key="2">
    <source>
        <dbReference type="ARBA" id="ARBA00022448"/>
    </source>
</evidence>
<dbReference type="OMA" id="LQKSGHY"/>
<dbReference type="GO" id="GO:0061709">
    <property type="term" value="P:reticulophagy"/>
    <property type="evidence" value="ECO:0000318"/>
    <property type="project" value="GO_Central"/>
</dbReference>
<dbReference type="HOGENOM" id="CLU_027221_0_0_1"/>
<evidence type="ECO:0000313" key="9">
    <source>
        <dbReference type="Proteomes" id="UP000001744"/>
    </source>
</evidence>
<dbReference type="GO" id="GO:0035091">
    <property type="term" value="F:phosphatidylinositol binding"/>
    <property type="evidence" value="ECO:0007669"/>
    <property type="project" value="InterPro"/>
</dbReference>